<organism evidence="8 9">
    <name type="scientific">Papaver nudicaule</name>
    <name type="common">Iceland poppy</name>
    <dbReference type="NCBI Taxonomy" id="74823"/>
    <lineage>
        <taxon>Eukaryota</taxon>
        <taxon>Viridiplantae</taxon>
        <taxon>Streptophyta</taxon>
        <taxon>Embryophyta</taxon>
        <taxon>Tracheophyta</taxon>
        <taxon>Spermatophyta</taxon>
        <taxon>Magnoliopsida</taxon>
        <taxon>Ranunculales</taxon>
        <taxon>Papaveraceae</taxon>
        <taxon>Papaveroideae</taxon>
        <taxon>Papaver</taxon>
    </lineage>
</organism>
<protein>
    <recommendedName>
        <fullName evidence="2 7">Peptide deformylase</fullName>
        <ecNumber evidence="2 7">3.5.1.88</ecNumber>
    </recommendedName>
</protein>
<feature type="non-terminal residue" evidence="8">
    <location>
        <position position="1"/>
    </location>
</feature>
<dbReference type="GO" id="GO:0006412">
    <property type="term" value="P:translation"/>
    <property type="evidence" value="ECO:0007669"/>
    <property type="project" value="UniProtKB-KW"/>
</dbReference>
<comment type="caution">
    <text evidence="8">The sequence shown here is derived from an EMBL/GenBank/DDBJ whole genome shotgun (WGS) entry which is preliminary data.</text>
</comment>
<name>A0AA41W399_PAPNU</name>
<dbReference type="PRINTS" id="PR01576">
    <property type="entry name" value="PDEFORMYLASE"/>
</dbReference>
<evidence type="ECO:0000256" key="7">
    <source>
        <dbReference type="RuleBase" id="RU362111"/>
    </source>
</evidence>
<evidence type="ECO:0000256" key="5">
    <source>
        <dbReference type="ARBA" id="ARBA00022917"/>
    </source>
</evidence>
<dbReference type="PANTHER" id="PTHR10458:SF2">
    <property type="entry name" value="PEPTIDE DEFORMYLASE, MITOCHONDRIAL"/>
    <property type="match status" value="1"/>
</dbReference>
<evidence type="ECO:0000313" key="9">
    <source>
        <dbReference type="Proteomes" id="UP001177140"/>
    </source>
</evidence>
<evidence type="ECO:0000256" key="2">
    <source>
        <dbReference type="ARBA" id="ARBA00012175"/>
    </source>
</evidence>
<keyword evidence="7" id="KW-0934">Plastid</keyword>
<comment type="function">
    <text evidence="6 7">Removes the formyl group from the N-terminal Met of newly synthesized proteins.</text>
</comment>
<proteinExistence type="inferred from homology"/>
<comment type="similarity">
    <text evidence="1 7">Belongs to the polypeptide deformylase family.</text>
</comment>
<keyword evidence="3 7" id="KW-0479">Metal-binding</keyword>
<comment type="subcellular location">
    <subcellularLocation>
        <location evidence="7">Plastid</location>
        <location evidence="7">Chloroplast</location>
    </subcellularLocation>
</comment>
<accession>A0AA41W399</accession>
<keyword evidence="7" id="KW-0150">Chloroplast</keyword>
<dbReference type="SUPFAM" id="SSF56420">
    <property type="entry name" value="Peptide deformylase"/>
    <property type="match status" value="1"/>
</dbReference>
<evidence type="ECO:0000256" key="3">
    <source>
        <dbReference type="ARBA" id="ARBA00022723"/>
    </source>
</evidence>
<comment type="catalytic activity">
    <reaction evidence="7">
        <text>N-terminal N-formyl-L-methionyl-[peptide] + H2O = N-terminal L-methionyl-[peptide] + formate</text>
        <dbReference type="Rhea" id="RHEA:24420"/>
        <dbReference type="Rhea" id="RHEA-COMP:10639"/>
        <dbReference type="Rhea" id="RHEA-COMP:10640"/>
        <dbReference type="ChEBI" id="CHEBI:15377"/>
        <dbReference type="ChEBI" id="CHEBI:15740"/>
        <dbReference type="ChEBI" id="CHEBI:49298"/>
        <dbReference type="ChEBI" id="CHEBI:64731"/>
        <dbReference type="EC" id="3.5.1.88"/>
    </reaction>
</comment>
<keyword evidence="9" id="KW-1185">Reference proteome</keyword>
<dbReference type="GO" id="GO:0009507">
    <property type="term" value="C:chloroplast"/>
    <property type="evidence" value="ECO:0007669"/>
    <property type="project" value="UniProtKB-SubCell"/>
</dbReference>
<keyword evidence="5 7" id="KW-0648">Protein biosynthesis</keyword>
<evidence type="ECO:0000256" key="6">
    <source>
        <dbReference type="ARBA" id="ARBA00037114"/>
    </source>
</evidence>
<evidence type="ECO:0000256" key="4">
    <source>
        <dbReference type="ARBA" id="ARBA00022801"/>
    </source>
</evidence>
<dbReference type="AlphaFoldDB" id="A0AA41W399"/>
<dbReference type="InterPro" id="IPR036821">
    <property type="entry name" value="Peptide_deformylase_sf"/>
</dbReference>
<dbReference type="InterPro" id="IPR023635">
    <property type="entry name" value="Peptide_deformylase"/>
</dbReference>
<evidence type="ECO:0000256" key="1">
    <source>
        <dbReference type="ARBA" id="ARBA00010759"/>
    </source>
</evidence>
<dbReference type="Gene3D" id="3.90.45.10">
    <property type="entry name" value="Peptide deformylase"/>
    <property type="match status" value="1"/>
</dbReference>
<reference evidence="8" key="1">
    <citation type="submission" date="2022-03" db="EMBL/GenBank/DDBJ databases">
        <title>A functionally conserved STORR gene fusion in Papaver species that diverged 16.8 million years ago.</title>
        <authorList>
            <person name="Catania T."/>
        </authorList>
    </citation>
    <scope>NUCLEOTIDE SEQUENCE</scope>
    <source>
        <strain evidence="8">S-191538</strain>
    </source>
</reference>
<keyword evidence="7" id="KW-0809">Transit peptide</keyword>
<dbReference type="EMBL" id="JAJJMA010348330">
    <property type="protein sequence ID" value="MCL7052301.1"/>
    <property type="molecule type" value="Genomic_DNA"/>
</dbReference>
<dbReference type="GO" id="GO:0046872">
    <property type="term" value="F:metal ion binding"/>
    <property type="evidence" value="ECO:0007669"/>
    <property type="project" value="UniProtKB-KW"/>
</dbReference>
<dbReference type="EC" id="3.5.1.88" evidence="2 7"/>
<dbReference type="Pfam" id="PF01327">
    <property type="entry name" value="Pep_deformylase"/>
    <property type="match status" value="1"/>
</dbReference>
<sequence length="115" mass="13428">KSRRMPQSRNMFYFVGMQIIVLEDTKEYISYVPNSLSKQVILNPKLEKKCTVEHHLEVVVTGLGRDGKPIKVEASCWQARILQHECDHLDGTMYVDRMAPKTFRTVENLELRCLF</sequence>
<evidence type="ECO:0000313" key="8">
    <source>
        <dbReference type="EMBL" id="MCL7052301.1"/>
    </source>
</evidence>
<keyword evidence="4 7" id="KW-0378">Hydrolase</keyword>
<dbReference type="GO" id="GO:0042586">
    <property type="term" value="F:peptide deformylase activity"/>
    <property type="evidence" value="ECO:0007669"/>
    <property type="project" value="UniProtKB-EC"/>
</dbReference>
<dbReference type="GO" id="GO:0005739">
    <property type="term" value="C:mitochondrion"/>
    <property type="evidence" value="ECO:0007669"/>
    <property type="project" value="TreeGrafter"/>
</dbReference>
<dbReference type="PANTHER" id="PTHR10458">
    <property type="entry name" value="PEPTIDE DEFORMYLASE"/>
    <property type="match status" value="1"/>
</dbReference>
<gene>
    <name evidence="8" type="ORF">MKW94_019529</name>
</gene>
<dbReference type="Proteomes" id="UP001177140">
    <property type="component" value="Unassembled WGS sequence"/>
</dbReference>